<comment type="caution">
    <text evidence="1">The sequence shown here is derived from an EMBL/GenBank/DDBJ whole genome shotgun (WGS) entry which is preliminary data.</text>
</comment>
<keyword evidence="2" id="KW-1185">Reference proteome</keyword>
<dbReference type="InterPro" id="IPR036259">
    <property type="entry name" value="MFS_trans_sf"/>
</dbReference>
<dbReference type="Proteomes" id="UP000578622">
    <property type="component" value="Unassembled WGS sequence"/>
</dbReference>
<evidence type="ECO:0000313" key="2">
    <source>
        <dbReference type="Proteomes" id="UP000578622"/>
    </source>
</evidence>
<dbReference type="RefSeq" id="WP_182511972.1">
    <property type="nucleotide sequence ID" value="NZ_JACGXG010000010.1"/>
</dbReference>
<sequence length="86" mass="9549">MRAWRASFLLVGILGAILGAFVWLRLAETHPADRRAPVSFGELLGAYGRLAIDPRFFVPAWAAALSWAPSTQPLRLRPQFSCRTLV</sequence>
<gene>
    <name evidence="1" type="ORF">FHW20_004347</name>
</gene>
<reference evidence="1 2" key="1">
    <citation type="submission" date="2020-07" db="EMBL/GenBank/DDBJ databases">
        <title>Genomic Encyclopedia of Type Strains, Phase IV (KMG-V): Genome sequencing to study the core and pangenomes of soil and plant-associated prokaryotes.</title>
        <authorList>
            <person name="Whitman W."/>
        </authorList>
    </citation>
    <scope>NUCLEOTIDE SEQUENCE [LARGE SCALE GENOMIC DNA]</scope>
    <source>
        <strain evidence="1 2">RH4WT92</strain>
    </source>
</reference>
<name>A0ABR6AVF7_9HYPH</name>
<proteinExistence type="predicted"/>
<protein>
    <submittedName>
        <fullName evidence="1">Drug/metabolite transporter (DMT)-like permease</fullName>
    </submittedName>
</protein>
<dbReference type="Gene3D" id="1.20.1720.10">
    <property type="entry name" value="Multidrug resistance protein D"/>
    <property type="match status" value="1"/>
</dbReference>
<dbReference type="EMBL" id="JACGXG010000010">
    <property type="protein sequence ID" value="MBA8853367.1"/>
    <property type="molecule type" value="Genomic_DNA"/>
</dbReference>
<accession>A0ABR6AVF7</accession>
<organism evidence="1 2">
    <name type="scientific">Brucella intermedia</name>
    <dbReference type="NCBI Taxonomy" id="94625"/>
    <lineage>
        <taxon>Bacteria</taxon>
        <taxon>Pseudomonadati</taxon>
        <taxon>Pseudomonadota</taxon>
        <taxon>Alphaproteobacteria</taxon>
        <taxon>Hyphomicrobiales</taxon>
        <taxon>Brucellaceae</taxon>
        <taxon>Brucella/Ochrobactrum group</taxon>
        <taxon>Brucella</taxon>
    </lineage>
</organism>
<evidence type="ECO:0000313" key="1">
    <source>
        <dbReference type="EMBL" id="MBA8853367.1"/>
    </source>
</evidence>
<dbReference type="SUPFAM" id="SSF103473">
    <property type="entry name" value="MFS general substrate transporter"/>
    <property type="match status" value="1"/>
</dbReference>